<dbReference type="AlphaFoldDB" id="A0A5C7GN65"/>
<dbReference type="PANTHER" id="PTHR11069">
    <property type="entry name" value="GLUCOSYLCERAMIDASE"/>
    <property type="match status" value="1"/>
</dbReference>
<proteinExistence type="inferred from homology"/>
<evidence type="ECO:0000313" key="8">
    <source>
        <dbReference type="Proteomes" id="UP000321080"/>
    </source>
</evidence>
<dbReference type="OrthoDB" id="9806701at2"/>
<keyword evidence="2" id="KW-0732">Signal</keyword>
<dbReference type="GO" id="GO:0006680">
    <property type="term" value="P:glucosylceramide catabolic process"/>
    <property type="evidence" value="ECO:0007669"/>
    <property type="project" value="TreeGrafter"/>
</dbReference>
<comment type="caution">
    <text evidence="7">The sequence shown here is derived from an EMBL/GenBank/DDBJ whole genome shotgun (WGS) entry which is preliminary data.</text>
</comment>
<dbReference type="InterPro" id="IPR017853">
    <property type="entry name" value="GH"/>
</dbReference>
<dbReference type="Gene3D" id="2.60.40.1180">
    <property type="entry name" value="Golgi alpha-mannosidase II"/>
    <property type="match status" value="1"/>
</dbReference>
<evidence type="ECO:0000259" key="5">
    <source>
        <dbReference type="Pfam" id="PF02055"/>
    </source>
</evidence>
<dbReference type="SUPFAM" id="SSF51445">
    <property type="entry name" value="(Trans)glycosidases"/>
    <property type="match status" value="1"/>
</dbReference>
<sequence length="478" mass="53192">MKIYFQILFLSSLIINCSSTDSGIGDPVETKPPVENNYSNVDYYLTKADQSELFQLHENSLLKYSSNINFSIQVNSNITYQEMDGFGFALTGGSALHINNMGTSQRAELLNELFDTKRAGISYLRISVGASDLDIEPFSYDDLPIGQTEDLNLNHFSIAKDQEHLIPILKEILAINPNIKILSSPWSAPSWMKTSNSTIGGSLMPEYYSVYANYFVKYIKAYEAEGIPIDAITVQNEPHHDSNNPSMRMEANEMANFVKNHLGPVFVAENIQTKIIVWDHNADNTNYPISIFNDTEANQYIDGSAFHLYGGSIDNLSSVHNAYPDKNLYFTEQWVGVNSEFEDNLKWHVRELIIGASRNWCKSVLEWNLVSNSQLKPHTPGGCTECLGGLTIDGNAVKRNEGYYIIAHAAKFVRPGSVRISTNYSTDLPNVAFKTPAGKIIVIVLNNSSTDRSFNILGTNEPITASLSAGAVATYVWD</sequence>
<keyword evidence="8" id="KW-1185">Reference proteome</keyword>
<name>A0A5C7GN65_9FLAO</name>
<dbReference type="InterPro" id="IPR013780">
    <property type="entry name" value="Glyco_hydro_b"/>
</dbReference>
<dbReference type="GO" id="GO:0016020">
    <property type="term" value="C:membrane"/>
    <property type="evidence" value="ECO:0007669"/>
    <property type="project" value="GOC"/>
</dbReference>
<reference evidence="7 8" key="1">
    <citation type="submission" date="2019-08" db="EMBL/GenBank/DDBJ databases">
        <title>Seonamhaeicola sediminis sp. nov., isolated from marine sediment.</title>
        <authorList>
            <person name="Cao W.R."/>
        </authorList>
    </citation>
    <scope>NUCLEOTIDE SEQUENCE [LARGE SCALE GENOMIC DNA]</scope>
    <source>
        <strain evidence="7 8">1505</strain>
    </source>
</reference>
<feature type="domain" description="Glycosyl hydrolase family 30 TIM-barrel" evidence="5">
    <location>
        <begin position="84"/>
        <end position="412"/>
    </location>
</feature>
<comment type="similarity">
    <text evidence="1 4">Belongs to the glycosyl hydrolase 30 family.</text>
</comment>
<protein>
    <submittedName>
        <fullName evidence="7">Glucosylceramidase</fullName>
    </submittedName>
</protein>
<evidence type="ECO:0000259" key="6">
    <source>
        <dbReference type="Pfam" id="PF17189"/>
    </source>
</evidence>
<dbReference type="GO" id="GO:0004348">
    <property type="term" value="F:glucosylceramidase activity"/>
    <property type="evidence" value="ECO:0007669"/>
    <property type="project" value="InterPro"/>
</dbReference>
<evidence type="ECO:0000313" key="7">
    <source>
        <dbReference type="EMBL" id="TXG39527.1"/>
    </source>
</evidence>
<evidence type="ECO:0000256" key="3">
    <source>
        <dbReference type="ARBA" id="ARBA00022801"/>
    </source>
</evidence>
<feature type="domain" description="Glycosyl hydrolase family 30 beta sandwich" evidence="6">
    <location>
        <begin position="416"/>
        <end position="475"/>
    </location>
</feature>
<dbReference type="InterPro" id="IPR001139">
    <property type="entry name" value="Glyco_hydro_30"/>
</dbReference>
<dbReference type="Pfam" id="PF17189">
    <property type="entry name" value="Glyco_hydro_30C"/>
    <property type="match status" value="1"/>
</dbReference>
<dbReference type="RefSeq" id="WP_147767097.1">
    <property type="nucleotide sequence ID" value="NZ_VRKQ01000008.1"/>
</dbReference>
<evidence type="ECO:0000256" key="4">
    <source>
        <dbReference type="RuleBase" id="RU361188"/>
    </source>
</evidence>
<organism evidence="7 8">
    <name type="scientific">Seonamhaeicola maritimus</name>
    <dbReference type="NCBI Taxonomy" id="2591822"/>
    <lineage>
        <taxon>Bacteria</taxon>
        <taxon>Pseudomonadati</taxon>
        <taxon>Bacteroidota</taxon>
        <taxon>Flavobacteriia</taxon>
        <taxon>Flavobacteriales</taxon>
        <taxon>Flavobacteriaceae</taxon>
    </lineage>
</organism>
<evidence type="ECO:0000256" key="1">
    <source>
        <dbReference type="ARBA" id="ARBA00005382"/>
    </source>
</evidence>
<gene>
    <name evidence="7" type="ORF">FUA22_06555</name>
</gene>
<evidence type="ECO:0000256" key="2">
    <source>
        <dbReference type="ARBA" id="ARBA00022729"/>
    </source>
</evidence>
<dbReference type="InterPro" id="IPR033452">
    <property type="entry name" value="GH30_C"/>
</dbReference>
<dbReference type="Pfam" id="PF02055">
    <property type="entry name" value="Glyco_hydro_30"/>
    <property type="match status" value="1"/>
</dbReference>
<dbReference type="InterPro" id="IPR033453">
    <property type="entry name" value="Glyco_hydro_30_TIM-barrel"/>
</dbReference>
<keyword evidence="4" id="KW-0326">Glycosidase</keyword>
<dbReference type="Gene3D" id="3.20.20.80">
    <property type="entry name" value="Glycosidases"/>
    <property type="match status" value="1"/>
</dbReference>
<accession>A0A5C7GN65</accession>
<dbReference type="Proteomes" id="UP000321080">
    <property type="component" value="Unassembled WGS sequence"/>
</dbReference>
<dbReference type="PANTHER" id="PTHR11069:SF23">
    <property type="entry name" value="LYSOSOMAL ACID GLUCOSYLCERAMIDASE"/>
    <property type="match status" value="1"/>
</dbReference>
<dbReference type="PRINTS" id="PR00843">
    <property type="entry name" value="GLHYDRLASE30"/>
</dbReference>
<dbReference type="EMBL" id="VRKQ01000008">
    <property type="protein sequence ID" value="TXG39527.1"/>
    <property type="molecule type" value="Genomic_DNA"/>
</dbReference>
<keyword evidence="3 4" id="KW-0378">Hydrolase</keyword>